<keyword evidence="3" id="KW-1185">Reference proteome</keyword>
<evidence type="ECO:0000313" key="2">
    <source>
        <dbReference type="EMBL" id="CAE6880688.1"/>
    </source>
</evidence>
<feature type="transmembrane region" description="Helical" evidence="1">
    <location>
        <begin position="68"/>
        <end position="90"/>
    </location>
</feature>
<evidence type="ECO:0000256" key="1">
    <source>
        <dbReference type="SAM" id="Phobius"/>
    </source>
</evidence>
<feature type="transmembrane region" description="Helical" evidence="1">
    <location>
        <begin position="110"/>
        <end position="127"/>
    </location>
</feature>
<proteinExistence type="predicted"/>
<sequence>MIAAGSANHAAMLREQTLWQHRRSQRFHSVNMTNFLFDLVSNLALLAIVLSACHLCNRLVPGAALNGAHIFVALASAALLFDAALTFLVFADAQSRYGKFSTSSAFLERAAAYALAAISALAWRYAARRTRPAKAKNENGNTLVIRTSPYSESHLPM</sequence>
<dbReference type="AlphaFoldDB" id="A0A9N8MNV8"/>
<name>A0A9N8MNV8_9BURK</name>
<keyword evidence="1" id="KW-1133">Transmembrane helix</keyword>
<gene>
    <name evidence="2" type="ORF">R70211_02092</name>
</gene>
<evidence type="ECO:0000313" key="3">
    <source>
        <dbReference type="Proteomes" id="UP000675121"/>
    </source>
</evidence>
<keyword evidence="1" id="KW-0812">Transmembrane</keyword>
<feature type="transmembrane region" description="Helical" evidence="1">
    <location>
        <begin position="35"/>
        <end position="56"/>
    </location>
</feature>
<organism evidence="2 3">
    <name type="scientific">Paraburkholderia domus</name>
    <dbReference type="NCBI Taxonomy" id="2793075"/>
    <lineage>
        <taxon>Bacteria</taxon>
        <taxon>Pseudomonadati</taxon>
        <taxon>Pseudomonadota</taxon>
        <taxon>Betaproteobacteria</taxon>
        <taxon>Burkholderiales</taxon>
        <taxon>Burkholderiaceae</taxon>
        <taxon>Paraburkholderia</taxon>
    </lineage>
</organism>
<reference evidence="2" key="1">
    <citation type="submission" date="2021-02" db="EMBL/GenBank/DDBJ databases">
        <authorList>
            <person name="Vanwijnsberghe S."/>
        </authorList>
    </citation>
    <scope>NUCLEOTIDE SEQUENCE</scope>
    <source>
        <strain evidence="2">R-70211</strain>
    </source>
</reference>
<accession>A0A9N8MNV8</accession>
<keyword evidence="1" id="KW-0472">Membrane</keyword>
<dbReference type="Proteomes" id="UP000675121">
    <property type="component" value="Unassembled WGS sequence"/>
</dbReference>
<dbReference type="EMBL" id="CAJNAS010000005">
    <property type="protein sequence ID" value="CAE6880688.1"/>
    <property type="molecule type" value="Genomic_DNA"/>
</dbReference>
<comment type="caution">
    <text evidence="2">The sequence shown here is derived from an EMBL/GenBank/DDBJ whole genome shotgun (WGS) entry which is preliminary data.</text>
</comment>
<protein>
    <submittedName>
        <fullName evidence="2">Uncharacterized protein</fullName>
    </submittedName>
</protein>